<proteinExistence type="predicted"/>
<evidence type="ECO:0000313" key="2">
    <source>
        <dbReference type="EMBL" id="CAK0794740.1"/>
    </source>
</evidence>
<organism evidence="2 3">
    <name type="scientific">Prorocentrum cordatum</name>
    <dbReference type="NCBI Taxonomy" id="2364126"/>
    <lineage>
        <taxon>Eukaryota</taxon>
        <taxon>Sar</taxon>
        <taxon>Alveolata</taxon>
        <taxon>Dinophyceae</taxon>
        <taxon>Prorocentrales</taxon>
        <taxon>Prorocentraceae</taxon>
        <taxon>Prorocentrum</taxon>
    </lineage>
</organism>
<comment type="caution">
    <text evidence="2">The sequence shown here is derived from an EMBL/GenBank/DDBJ whole genome shotgun (WGS) entry which is preliminary data.</text>
</comment>
<feature type="non-terminal residue" evidence="2">
    <location>
        <position position="437"/>
    </location>
</feature>
<gene>
    <name evidence="2" type="ORF">PCOR1329_LOCUS4629</name>
</gene>
<feature type="region of interest" description="Disordered" evidence="1">
    <location>
        <begin position="186"/>
        <end position="286"/>
    </location>
</feature>
<keyword evidence="3" id="KW-1185">Reference proteome</keyword>
<accession>A0ABN9PNT9</accession>
<feature type="compositionally biased region" description="Low complexity" evidence="1">
    <location>
        <begin position="258"/>
        <end position="278"/>
    </location>
</feature>
<feature type="compositionally biased region" description="Basic and acidic residues" evidence="1">
    <location>
        <begin position="198"/>
        <end position="219"/>
    </location>
</feature>
<dbReference type="EMBL" id="CAUYUJ010001201">
    <property type="protein sequence ID" value="CAK0794740.1"/>
    <property type="molecule type" value="Genomic_DNA"/>
</dbReference>
<name>A0ABN9PNT9_9DINO</name>
<evidence type="ECO:0000313" key="3">
    <source>
        <dbReference type="Proteomes" id="UP001189429"/>
    </source>
</evidence>
<sequence>MPRSKPFTVCNECGQWVYDWRLTKQGGRCKCGAWLEPFQSKPPWRSAHYGQQNAGSSAGSWWGPKPGEKDGKVAALDYLAGDVKQLAKEAPDAWQALTKAKGKYQKAQKWPLECEDEVGKGELVKAEEEEFAKATLQTILDFSVDDRLLDANLDDYEDGPEEEEVLAFRAKVEEIQQAGKQCLQNADDAEAELARQQAEVRRQHAEEAKRLRAQAEQHHQHLVRQVEQLPSLRTQLRKKRRKEDGQAAAGEAAKEKPGAQPAAEPAAEAAEPAAVPDPEAAKQRKKELLDYQAKIKSERAASAAKEGSKQGKTASGTAGDRRLFFANVEKSGPQAHKFLNDYQQKHPKVSVVGICETHLLPEKQKNVTIDLDRDGWKCTATAARPSGLSKTGCCGSEMLMARRHLETTSFDHVRVAAQQTGRDDPFLGFVATTIHAK</sequence>
<protein>
    <submittedName>
        <fullName evidence="2">Uncharacterized protein</fullName>
    </submittedName>
</protein>
<dbReference type="Proteomes" id="UP001189429">
    <property type="component" value="Unassembled WGS sequence"/>
</dbReference>
<evidence type="ECO:0000256" key="1">
    <source>
        <dbReference type="SAM" id="MobiDB-lite"/>
    </source>
</evidence>
<reference evidence="2" key="1">
    <citation type="submission" date="2023-10" db="EMBL/GenBank/DDBJ databases">
        <authorList>
            <person name="Chen Y."/>
            <person name="Shah S."/>
            <person name="Dougan E. K."/>
            <person name="Thang M."/>
            <person name="Chan C."/>
        </authorList>
    </citation>
    <scope>NUCLEOTIDE SEQUENCE [LARGE SCALE GENOMIC DNA]</scope>
</reference>